<feature type="transmembrane region" description="Helical" evidence="1">
    <location>
        <begin position="220"/>
        <end position="239"/>
    </location>
</feature>
<keyword evidence="1" id="KW-0472">Membrane</keyword>
<dbReference type="GO" id="GO:0045505">
    <property type="term" value="F:dynein intermediate chain binding"/>
    <property type="evidence" value="ECO:0007669"/>
    <property type="project" value="TreeGrafter"/>
</dbReference>
<feature type="transmembrane region" description="Helical" evidence="1">
    <location>
        <begin position="268"/>
        <end position="289"/>
    </location>
</feature>
<dbReference type="SUPFAM" id="SSF54648">
    <property type="entry name" value="DLC"/>
    <property type="match status" value="2"/>
</dbReference>
<gene>
    <name evidence="3" type="primary">Aste57867_20011</name>
    <name evidence="2" type="ORF">As57867_019945</name>
    <name evidence="3" type="ORF">ASTE57867_20011</name>
</gene>
<dbReference type="InterPro" id="IPR037177">
    <property type="entry name" value="DLC_sf"/>
</dbReference>
<evidence type="ECO:0000313" key="2">
    <source>
        <dbReference type="EMBL" id="KAF0688366.1"/>
    </source>
</evidence>
<keyword evidence="4" id="KW-1185">Reference proteome</keyword>
<dbReference type="GO" id="GO:0007017">
    <property type="term" value="P:microtubule-based process"/>
    <property type="evidence" value="ECO:0007669"/>
    <property type="project" value="InterPro"/>
</dbReference>
<dbReference type="EMBL" id="CAADRA010006754">
    <property type="protein sequence ID" value="VFT96708.1"/>
    <property type="molecule type" value="Genomic_DNA"/>
</dbReference>
<sequence length="301" mass="32581">MVVAASGSFVVSTRPAVPTALKNVALQAVQRGAKEAKTLKELAQVVQADMDSTQGLGWHVVVGKDFAVDIRYRKGCCALLNNAAAGIKVLVYRTIAVTADLPTSPVLPPKTSDASSIKAAVMETDMPTERQAQVIDACQRLMSTTSETDVLGTKLKAWLTKMYGPTWHVAVANARELVGAVHANPESMLDVLLAQSQSKHTRFLVYQHAGMESALDLLTLLHRVTLVLAAMAGAMFLFYRMSYRRECVEKESDVCTTADHTKAVAGDFWQFVSTIAVVALIGAASLVRVSRNSIRQKIKHV</sequence>
<dbReference type="AlphaFoldDB" id="A0A485LIM3"/>
<dbReference type="Gene3D" id="3.30.740.10">
    <property type="entry name" value="Protein Inhibitor Of Neuronal Nitric Oxide Synthase"/>
    <property type="match status" value="2"/>
</dbReference>
<evidence type="ECO:0000313" key="3">
    <source>
        <dbReference type="EMBL" id="VFT96708.1"/>
    </source>
</evidence>
<dbReference type="OrthoDB" id="92719at2759"/>
<dbReference type="CDD" id="cd21450">
    <property type="entry name" value="DLC-like_DYNLL1-like"/>
    <property type="match status" value="1"/>
</dbReference>
<dbReference type="EMBL" id="VJMH01006731">
    <property type="protein sequence ID" value="KAF0688366.1"/>
    <property type="molecule type" value="Genomic_DNA"/>
</dbReference>
<dbReference type="PANTHER" id="PTHR11886">
    <property type="entry name" value="DYNEIN LIGHT CHAIN"/>
    <property type="match status" value="1"/>
</dbReference>
<dbReference type="InterPro" id="IPR001372">
    <property type="entry name" value="Dynein_light_chain_typ-1/2"/>
</dbReference>
<dbReference type="Pfam" id="PF01221">
    <property type="entry name" value="Dynein_light"/>
    <property type="match status" value="2"/>
</dbReference>
<dbReference type="SMART" id="SM01375">
    <property type="entry name" value="Dynein_light"/>
    <property type="match status" value="2"/>
</dbReference>
<proteinExistence type="predicted"/>
<dbReference type="GO" id="GO:0005868">
    <property type="term" value="C:cytoplasmic dynein complex"/>
    <property type="evidence" value="ECO:0007669"/>
    <property type="project" value="TreeGrafter"/>
</dbReference>
<dbReference type="Proteomes" id="UP000332933">
    <property type="component" value="Unassembled WGS sequence"/>
</dbReference>
<keyword evidence="1" id="KW-0812">Transmembrane</keyword>
<organism evidence="3 4">
    <name type="scientific">Aphanomyces stellatus</name>
    <dbReference type="NCBI Taxonomy" id="120398"/>
    <lineage>
        <taxon>Eukaryota</taxon>
        <taxon>Sar</taxon>
        <taxon>Stramenopiles</taxon>
        <taxon>Oomycota</taxon>
        <taxon>Saprolegniomycetes</taxon>
        <taxon>Saprolegniales</taxon>
        <taxon>Verrucalvaceae</taxon>
        <taxon>Aphanomyces</taxon>
    </lineage>
</organism>
<accession>A0A485LIM3</accession>
<keyword evidence="1" id="KW-1133">Transmembrane helix</keyword>
<dbReference type="PANTHER" id="PTHR11886:SF35">
    <property type="entry name" value="DYNEIN LIGHT CHAIN"/>
    <property type="match status" value="1"/>
</dbReference>
<reference evidence="3 4" key="1">
    <citation type="submission" date="2019-03" db="EMBL/GenBank/DDBJ databases">
        <authorList>
            <person name="Gaulin E."/>
            <person name="Dumas B."/>
        </authorList>
    </citation>
    <scope>NUCLEOTIDE SEQUENCE [LARGE SCALE GENOMIC DNA]</scope>
    <source>
        <strain evidence="3">CBS 568.67</strain>
    </source>
</reference>
<name>A0A485LIM3_9STRA</name>
<evidence type="ECO:0000256" key="1">
    <source>
        <dbReference type="SAM" id="Phobius"/>
    </source>
</evidence>
<protein>
    <submittedName>
        <fullName evidence="3">Aste57867_20011 protein</fullName>
    </submittedName>
</protein>
<reference evidence="2" key="2">
    <citation type="submission" date="2019-06" db="EMBL/GenBank/DDBJ databases">
        <title>Genomics analysis of Aphanomyces spp. identifies a new class of oomycete effector associated with host adaptation.</title>
        <authorList>
            <person name="Gaulin E."/>
        </authorList>
    </citation>
    <scope>NUCLEOTIDE SEQUENCE</scope>
    <source>
        <strain evidence="2">CBS 578.67</strain>
    </source>
</reference>
<evidence type="ECO:0000313" key="4">
    <source>
        <dbReference type="Proteomes" id="UP000332933"/>
    </source>
</evidence>